<dbReference type="Ensembl" id="ENSFHET00000018143.1">
    <property type="protein sequence ID" value="ENSFHEP00000028471.1"/>
    <property type="gene ID" value="ENSFHEG00000012609.1"/>
</dbReference>
<comment type="subcellular location">
    <subcellularLocation>
        <location evidence="1">Cell membrane</location>
        <topology evidence="1">Multi-pass membrane protein</topology>
    </subcellularLocation>
</comment>
<dbReference type="InterPro" id="IPR017452">
    <property type="entry name" value="GPCR_Rhodpsn_7TM"/>
</dbReference>
<dbReference type="Gene3D" id="1.20.1070.10">
    <property type="entry name" value="Rhodopsin 7-helix transmembrane proteins"/>
    <property type="match status" value="1"/>
</dbReference>
<reference evidence="12" key="1">
    <citation type="submission" date="2025-08" db="UniProtKB">
        <authorList>
            <consortium name="Ensembl"/>
        </authorList>
    </citation>
    <scope>IDENTIFICATION</scope>
</reference>
<evidence type="ECO:0000256" key="10">
    <source>
        <dbReference type="SAM" id="Phobius"/>
    </source>
</evidence>
<proteinExistence type="inferred from homology"/>
<dbReference type="GeneTree" id="ENSGT01110000267167"/>
<dbReference type="PANTHER" id="PTHR24233">
    <property type="entry name" value="P2Y PURINOCEPTOR-RELATED G-PROTEIN COUPLED RECEPTOR"/>
    <property type="match status" value="1"/>
</dbReference>
<keyword evidence="3 9" id="KW-0812">Transmembrane</keyword>
<keyword evidence="5 9" id="KW-0297">G-protein coupled receptor</keyword>
<evidence type="ECO:0000313" key="13">
    <source>
        <dbReference type="Proteomes" id="UP000265000"/>
    </source>
</evidence>
<dbReference type="GO" id="GO:0005886">
    <property type="term" value="C:plasma membrane"/>
    <property type="evidence" value="ECO:0007669"/>
    <property type="project" value="UniProtKB-SubCell"/>
</dbReference>
<dbReference type="InterPro" id="IPR000276">
    <property type="entry name" value="GPCR_Rhodpsn"/>
</dbReference>
<name>A0A3Q2QLW6_FUNHE</name>
<accession>A0A3Q2QLW6</accession>
<keyword evidence="13" id="KW-1185">Reference proteome</keyword>
<evidence type="ECO:0000256" key="9">
    <source>
        <dbReference type="RuleBase" id="RU000688"/>
    </source>
</evidence>
<sequence length="354" mass="40021">MNGGNSTSCEPNHRAANTFFIIIYSLMFLVGLVLNGFTLRVYFCVAQHQASSSVTIYLKNLAASDFLISLCLPLRIMNFATNSSVIRQVYCNFGASAFYLNMYASILFMGYIAANRFMKIVHPLGNHFFQTTRAAYITSVLTWGFLLAMTSTYVVLSLLTQEREQKLSQGSPSGFVSCDDLHSPQLSLLYKIIHSCSAIIFLAVLVSLVFFYYSTSRKLSLAQRSQATSSNSKKLAKSRRNMLVLVTVFCVCFVPYHLIRLPYAFKKSLFCNWSWFFYLKELSVLVSVLNVCLDPLIYFIFCKAFRAQMSVRRASRDAPSPTQADVSERRSSSGWLRNMRKMSVISLTKQSSVL</sequence>
<keyword evidence="7 9" id="KW-0675">Receptor</keyword>
<evidence type="ECO:0000256" key="5">
    <source>
        <dbReference type="ARBA" id="ARBA00023040"/>
    </source>
</evidence>
<keyword evidence="6 10" id="KW-0472">Membrane</keyword>
<dbReference type="Proteomes" id="UP000265000">
    <property type="component" value="Unplaced"/>
</dbReference>
<evidence type="ECO:0000256" key="1">
    <source>
        <dbReference type="ARBA" id="ARBA00004651"/>
    </source>
</evidence>
<evidence type="ECO:0000256" key="4">
    <source>
        <dbReference type="ARBA" id="ARBA00022989"/>
    </source>
</evidence>
<dbReference type="PRINTS" id="PR01157">
    <property type="entry name" value="P2YPURNOCPTR"/>
</dbReference>
<comment type="similarity">
    <text evidence="9">Belongs to the G-protein coupled receptor 1 family.</text>
</comment>
<dbReference type="GO" id="GO:0045028">
    <property type="term" value="F:G protein-coupled purinergic nucleotide receptor activity"/>
    <property type="evidence" value="ECO:0007669"/>
    <property type="project" value="TreeGrafter"/>
</dbReference>
<evidence type="ECO:0000256" key="6">
    <source>
        <dbReference type="ARBA" id="ARBA00023136"/>
    </source>
</evidence>
<keyword evidence="4 10" id="KW-1133">Transmembrane helix</keyword>
<feature type="transmembrane region" description="Helical" evidence="10">
    <location>
        <begin position="134"/>
        <end position="156"/>
    </location>
</feature>
<keyword evidence="2" id="KW-1003">Cell membrane</keyword>
<dbReference type="PRINTS" id="PR00237">
    <property type="entry name" value="GPCRRHODOPSN"/>
</dbReference>
<evidence type="ECO:0000256" key="3">
    <source>
        <dbReference type="ARBA" id="ARBA00022692"/>
    </source>
</evidence>
<organism evidence="12 13">
    <name type="scientific">Fundulus heteroclitus</name>
    <name type="common">Killifish</name>
    <name type="synonym">Mummichog</name>
    <dbReference type="NCBI Taxonomy" id="8078"/>
    <lineage>
        <taxon>Eukaryota</taxon>
        <taxon>Metazoa</taxon>
        <taxon>Chordata</taxon>
        <taxon>Craniata</taxon>
        <taxon>Vertebrata</taxon>
        <taxon>Euteleostomi</taxon>
        <taxon>Actinopterygii</taxon>
        <taxon>Neopterygii</taxon>
        <taxon>Teleostei</taxon>
        <taxon>Neoteleostei</taxon>
        <taxon>Acanthomorphata</taxon>
        <taxon>Ovalentaria</taxon>
        <taxon>Atherinomorphae</taxon>
        <taxon>Cyprinodontiformes</taxon>
        <taxon>Fundulidae</taxon>
        <taxon>Fundulus</taxon>
    </lineage>
</organism>
<feature type="transmembrane region" description="Helical" evidence="10">
    <location>
        <begin position="96"/>
        <end position="114"/>
    </location>
</feature>
<feature type="transmembrane region" description="Helical" evidence="10">
    <location>
        <begin position="242"/>
        <end position="259"/>
    </location>
</feature>
<dbReference type="AlphaFoldDB" id="A0A3Q2QLW6"/>
<feature type="transmembrane region" description="Helical" evidence="10">
    <location>
        <begin position="282"/>
        <end position="302"/>
    </location>
</feature>
<feature type="domain" description="G-protein coupled receptors family 1 profile" evidence="11">
    <location>
        <begin position="36"/>
        <end position="298"/>
    </location>
</feature>
<keyword evidence="8 9" id="KW-0807">Transducer</keyword>
<reference evidence="12" key="2">
    <citation type="submission" date="2025-09" db="UniProtKB">
        <authorList>
            <consortium name="Ensembl"/>
        </authorList>
    </citation>
    <scope>IDENTIFICATION</scope>
</reference>
<dbReference type="Pfam" id="PF00001">
    <property type="entry name" value="7tm_1"/>
    <property type="match status" value="1"/>
</dbReference>
<evidence type="ECO:0000256" key="7">
    <source>
        <dbReference type="ARBA" id="ARBA00023170"/>
    </source>
</evidence>
<dbReference type="SUPFAM" id="SSF81321">
    <property type="entry name" value="Family A G protein-coupled receptor-like"/>
    <property type="match status" value="1"/>
</dbReference>
<evidence type="ECO:0000259" key="11">
    <source>
        <dbReference type="PROSITE" id="PS50262"/>
    </source>
</evidence>
<evidence type="ECO:0000313" key="12">
    <source>
        <dbReference type="Ensembl" id="ENSFHEP00000028471.1"/>
    </source>
</evidence>
<feature type="transmembrane region" description="Helical" evidence="10">
    <location>
        <begin position="20"/>
        <end position="45"/>
    </location>
</feature>
<dbReference type="PANTHER" id="PTHR24233:SF11">
    <property type="entry name" value="P2Y PURINOCEPTOR 14-LIKE"/>
    <property type="match status" value="1"/>
</dbReference>
<evidence type="ECO:0000256" key="2">
    <source>
        <dbReference type="ARBA" id="ARBA00022475"/>
    </source>
</evidence>
<protein>
    <submittedName>
        <fullName evidence="12">P2Y purinoceptor 14-like</fullName>
    </submittedName>
</protein>
<dbReference type="PROSITE" id="PS00237">
    <property type="entry name" value="G_PROTEIN_RECEP_F1_1"/>
    <property type="match status" value="1"/>
</dbReference>
<feature type="transmembrane region" description="Helical" evidence="10">
    <location>
        <begin position="57"/>
        <end position="76"/>
    </location>
</feature>
<evidence type="ECO:0000256" key="8">
    <source>
        <dbReference type="ARBA" id="ARBA00023224"/>
    </source>
</evidence>
<dbReference type="PROSITE" id="PS50262">
    <property type="entry name" value="G_PROTEIN_RECEP_F1_2"/>
    <property type="match status" value="1"/>
</dbReference>
<feature type="transmembrane region" description="Helical" evidence="10">
    <location>
        <begin position="192"/>
        <end position="214"/>
    </location>
</feature>
<dbReference type="CDD" id="cd14982">
    <property type="entry name" value="7tmA_purinoceptor-like"/>
    <property type="match status" value="1"/>
</dbReference>